<evidence type="ECO:0000313" key="2">
    <source>
        <dbReference type="Proteomes" id="UP000679335"/>
    </source>
</evidence>
<evidence type="ECO:0000313" key="1">
    <source>
        <dbReference type="EMBL" id="QWC16432.1"/>
    </source>
</evidence>
<keyword evidence="2" id="KW-1185">Reference proteome</keyword>
<dbReference type="Pfam" id="PF11185">
    <property type="entry name" value="DUF2971"/>
    <property type="match status" value="1"/>
</dbReference>
<organism evidence="1 2">
    <name type="scientific">Cellulomonas dongxiuzhuiae</name>
    <dbReference type="NCBI Taxonomy" id="2819979"/>
    <lineage>
        <taxon>Bacteria</taxon>
        <taxon>Bacillati</taxon>
        <taxon>Actinomycetota</taxon>
        <taxon>Actinomycetes</taxon>
        <taxon>Micrococcales</taxon>
        <taxon>Cellulomonadaceae</taxon>
        <taxon>Cellulomonas</taxon>
    </lineage>
</organism>
<gene>
    <name evidence="1" type="ORF">KKR89_01780</name>
</gene>
<name>A0ABX8GL46_9CELL</name>
<protein>
    <submittedName>
        <fullName evidence="1">DUF2971 domain-containing protein</fullName>
    </submittedName>
</protein>
<dbReference type="InterPro" id="IPR021352">
    <property type="entry name" value="DUF2971"/>
</dbReference>
<accession>A0ABX8GL46</accession>
<dbReference type="Proteomes" id="UP000679335">
    <property type="component" value="Chromosome"/>
</dbReference>
<dbReference type="EMBL" id="CP076023">
    <property type="protein sequence ID" value="QWC16432.1"/>
    <property type="molecule type" value="Genomic_DNA"/>
</dbReference>
<sequence>MTQPVETLYHYTTGSALMSILGEQSIWATDARYLNDAAEFTLGRAELNDALLDAAEIIAARDPRDELDESPTLIAEFVRGQVSDESLREPAPFIACFCTDGDLLSQWRAYGGGAYCVGFDRDSLEKIRQPERVLYLGGRPDAAPGISDSSPRLVPVRYGQDGVRQMVAEVVAEYLALTAPPRYSNWYSSRLPAYVGRSSVKHEAFSSELEWRLVIAPDFVDERYRPDNRGALLPYVPLRFDRAAVKSIRIGPTMHPEAHDSVRRFLAQRGYTDVDVTHSGAPVR</sequence>
<reference evidence="1 2" key="1">
    <citation type="submission" date="2021-05" db="EMBL/GenBank/DDBJ databases">
        <title>Novel species in genus Cellulomonas.</title>
        <authorList>
            <person name="Zhang G."/>
        </authorList>
    </citation>
    <scope>NUCLEOTIDE SEQUENCE [LARGE SCALE GENOMIC DNA]</scope>
    <source>
        <strain evidence="2">zg-ZUI157</strain>
    </source>
</reference>
<proteinExistence type="predicted"/>
<dbReference type="RefSeq" id="WP_208196995.1">
    <property type="nucleotide sequence ID" value="NZ_CP076023.1"/>
</dbReference>